<organism evidence="3 4">
    <name type="scientific">Vibrio olivae</name>
    <dbReference type="NCBI Taxonomy" id="1243002"/>
    <lineage>
        <taxon>Bacteria</taxon>
        <taxon>Pseudomonadati</taxon>
        <taxon>Pseudomonadota</taxon>
        <taxon>Gammaproteobacteria</taxon>
        <taxon>Vibrionales</taxon>
        <taxon>Vibrionaceae</taxon>
        <taxon>Vibrio</taxon>
    </lineage>
</organism>
<accession>A0ABV5HU65</accession>
<feature type="region of interest" description="Disordered" evidence="2">
    <location>
        <begin position="158"/>
        <end position="206"/>
    </location>
</feature>
<keyword evidence="1" id="KW-0175">Coiled coil</keyword>
<keyword evidence="4" id="KW-1185">Reference proteome</keyword>
<evidence type="ECO:0000256" key="2">
    <source>
        <dbReference type="SAM" id="MobiDB-lite"/>
    </source>
</evidence>
<feature type="coiled-coil region" evidence="1">
    <location>
        <begin position="103"/>
        <end position="137"/>
    </location>
</feature>
<evidence type="ECO:0000313" key="4">
    <source>
        <dbReference type="Proteomes" id="UP001589645"/>
    </source>
</evidence>
<protein>
    <submittedName>
        <fullName evidence="3">Uncharacterized protein</fullName>
    </submittedName>
</protein>
<sequence>MFGLKIVKSSYINTLKQDLDEAISYSSRLKRNYEDARSKITELEEKERYLNTLVDSLDMDIESKDSHIVKMGNELSKSRELYNESVKDKETLKRAYMDIEKKHKLSSKLLDEARRRYKEIEEQNKAMSDRIQYLENHIDPEALDGDVSDEVIVEEDKMDPNSGHIDIPENNISEVTSVDAGNDVNVENKTEEKKKSKKRKKTKKNE</sequence>
<dbReference type="EMBL" id="JBHMEP010000021">
    <property type="protein sequence ID" value="MFB9137779.1"/>
    <property type="molecule type" value="Genomic_DNA"/>
</dbReference>
<proteinExistence type="predicted"/>
<reference evidence="3 4" key="1">
    <citation type="submission" date="2024-09" db="EMBL/GenBank/DDBJ databases">
        <authorList>
            <person name="Sun Q."/>
            <person name="Mori K."/>
        </authorList>
    </citation>
    <scope>NUCLEOTIDE SEQUENCE [LARGE SCALE GENOMIC DNA]</scope>
    <source>
        <strain evidence="3 4">CECT 8064</strain>
    </source>
</reference>
<evidence type="ECO:0000313" key="3">
    <source>
        <dbReference type="EMBL" id="MFB9137779.1"/>
    </source>
</evidence>
<evidence type="ECO:0000256" key="1">
    <source>
        <dbReference type="SAM" id="Coils"/>
    </source>
</evidence>
<gene>
    <name evidence="3" type="ORF">ACFFUV_22790</name>
</gene>
<dbReference type="Proteomes" id="UP001589645">
    <property type="component" value="Unassembled WGS sequence"/>
</dbReference>
<name>A0ABV5HU65_9VIBR</name>
<feature type="compositionally biased region" description="Basic residues" evidence="2">
    <location>
        <begin position="195"/>
        <end position="206"/>
    </location>
</feature>
<comment type="caution">
    <text evidence="3">The sequence shown here is derived from an EMBL/GenBank/DDBJ whole genome shotgun (WGS) entry which is preliminary data.</text>
</comment>